<dbReference type="RefSeq" id="WP_221248733.1">
    <property type="nucleotide sequence ID" value="NZ_AP024355.1"/>
</dbReference>
<dbReference type="Pfam" id="PF02517">
    <property type="entry name" value="Rce1-like"/>
    <property type="match status" value="1"/>
</dbReference>
<dbReference type="Proteomes" id="UP001319827">
    <property type="component" value="Chromosome"/>
</dbReference>
<evidence type="ECO:0000256" key="1">
    <source>
        <dbReference type="SAM" id="Phobius"/>
    </source>
</evidence>
<dbReference type="NCBIfam" id="TIGR03008">
    <property type="entry name" value="pepcterm_CAAX"/>
    <property type="match status" value="1"/>
</dbReference>
<organism evidence="3 4">
    <name type="scientific">Desulfuromonas versatilis</name>
    <dbReference type="NCBI Taxonomy" id="2802975"/>
    <lineage>
        <taxon>Bacteria</taxon>
        <taxon>Pseudomonadati</taxon>
        <taxon>Thermodesulfobacteriota</taxon>
        <taxon>Desulfuromonadia</taxon>
        <taxon>Desulfuromonadales</taxon>
        <taxon>Desulfuromonadaceae</taxon>
        <taxon>Desulfuromonas</taxon>
    </lineage>
</organism>
<name>A0ABN6DZ99_9BACT</name>
<keyword evidence="1" id="KW-0812">Transmembrane</keyword>
<dbReference type="InterPro" id="IPR014346">
    <property type="entry name" value="Prenyl_protease-related"/>
</dbReference>
<accession>A0ABN6DZ99</accession>
<protein>
    <submittedName>
        <fullName evidence="3">CAAX prenyl protease-related protein</fullName>
    </submittedName>
</protein>
<evidence type="ECO:0000259" key="2">
    <source>
        <dbReference type="Pfam" id="PF02517"/>
    </source>
</evidence>
<dbReference type="EMBL" id="AP024355">
    <property type="protein sequence ID" value="BCR05301.1"/>
    <property type="molecule type" value="Genomic_DNA"/>
</dbReference>
<keyword evidence="4" id="KW-1185">Reference proteome</keyword>
<sequence length="225" mass="25433">MALARIFPFAVFMGFIGVEELLRMAIDQGLISQGGSFLPYLYPVKALVTAGVVVFFRKRYDELRPADLGRVDHTLASIVVGLIVFALWVNMDWPFATFGDPKGLDPSVFEDTRLRSWMIAFRLFGAVLVVPVMEELFWRSFLLRYVIGNDFTKVPIGAFSWTSFLVTVVLFGLEHNYYLAGMMAGAAFNLLLYYTRSIAQCVLCHAVANLALGVYVLQTGQWRFW</sequence>
<feature type="transmembrane region" description="Helical" evidence="1">
    <location>
        <begin position="114"/>
        <end position="133"/>
    </location>
</feature>
<feature type="transmembrane region" description="Helical" evidence="1">
    <location>
        <begin position="201"/>
        <end position="218"/>
    </location>
</feature>
<evidence type="ECO:0000313" key="3">
    <source>
        <dbReference type="EMBL" id="BCR05301.1"/>
    </source>
</evidence>
<feature type="transmembrane region" description="Helical" evidence="1">
    <location>
        <begin position="38"/>
        <end position="56"/>
    </location>
</feature>
<reference evidence="3 4" key="2">
    <citation type="journal article" date="2021" name="Int. J. Syst. Evol. Microbiol.">
        <title>Isolation and Polyphasic Characterization of Desulfuromonas versatilis sp. Nov., an Electrogenic Bacteria Capable of Versatile Metabolism Isolated from a Graphene Oxide-Reducing Enrichment Culture.</title>
        <authorList>
            <person name="Xie L."/>
            <person name="Yoshida N."/>
            <person name="Ishii S."/>
            <person name="Meng L."/>
        </authorList>
    </citation>
    <scope>NUCLEOTIDE SEQUENCE [LARGE SCALE GENOMIC DNA]</scope>
    <source>
        <strain evidence="3 4">NIT-T3</strain>
    </source>
</reference>
<keyword evidence="3" id="KW-0645">Protease</keyword>
<dbReference type="GO" id="GO:0006508">
    <property type="term" value="P:proteolysis"/>
    <property type="evidence" value="ECO:0007669"/>
    <property type="project" value="UniProtKB-KW"/>
</dbReference>
<reference evidence="3 4" key="1">
    <citation type="journal article" date="2016" name="C (Basel)">
        <title>Selective Growth of and Electricity Production by Marine Exoelectrogenic Bacteria in Self-Aggregated Hydrogel of Microbially Reduced Graphene Oxide.</title>
        <authorList>
            <person name="Yoshida N."/>
            <person name="Goto Y."/>
            <person name="Miyata Y."/>
        </authorList>
    </citation>
    <scope>NUCLEOTIDE SEQUENCE [LARGE SCALE GENOMIC DNA]</scope>
    <source>
        <strain evidence="3 4">NIT-T3</strain>
    </source>
</reference>
<evidence type="ECO:0000313" key="4">
    <source>
        <dbReference type="Proteomes" id="UP001319827"/>
    </source>
</evidence>
<keyword evidence="1" id="KW-1133">Transmembrane helix</keyword>
<feature type="transmembrane region" description="Helical" evidence="1">
    <location>
        <begin position="7"/>
        <end position="26"/>
    </location>
</feature>
<feature type="transmembrane region" description="Helical" evidence="1">
    <location>
        <begin position="154"/>
        <end position="171"/>
    </location>
</feature>
<gene>
    <name evidence="3" type="ORF">DESUT3_23700</name>
</gene>
<feature type="transmembrane region" description="Helical" evidence="1">
    <location>
        <begin position="177"/>
        <end position="194"/>
    </location>
</feature>
<keyword evidence="3" id="KW-0378">Hydrolase</keyword>
<dbReference type="InterPro" id="IPR003675">
    <property type="entry name" value="Rce1/LyrA-like_dom"/>
</dbReference>
<feature type="domain" description="CAAX prenyl protease 2/Lysostaphin resistance protein A-like" evidence="2">
    <location>
        <begin position="118"/>
        <end position="210"/>
    </location>
</feature>
<dbReference type="GO" id="GO:0008233">
    <property type="term" value="F:peptidase activity"/>
    <property type="evidence" value="ECO:0007669"/>
    <property type="project" value="UniProtKB-KW"/>
</dbReference>
<proteinExistence type="predicted"/>
<keyword evidence="1" id="KW-0472">Membrane</keyword>
<feature type="transmembrane region" description="Helical" evidence="1">
    <location>
        <begin position="68"/>
        <end position="89"/>
    </location>
</feature>